<gene>
    <name evidence="2" type="ordered locus">AM1_1931</name>
</gene>
<evidence type="ECO:0000259" key="1">
    <source>
        <dbReference type="SMART" id="SM00563"/>
    </source>
</evidence>
<reference evidence="2 3" key="1">
    <citation type="journal article" date="2008" name="Proc. Natl. Acad. Sci. U.S.A.">
        <title>Niche adaptation and genome expansion in the chlorophyll d-producing cyanobacterium Acaryochloris marina.</title>
        <authorList>
            <person name="Swingley W.D."/>
            <person name="Chen M."/>
            <person name="Cheung P.C."/>
            <person name="Conrad A.L."/>
            <person name="Dejesa L.C."/>
            <person name="Hao J."/>
            <person name="Honchak B.M."/>
            <person name="Karbach L.E."/>
            <person name="Kurdoglu A."/>
            <person name="Lahiri S."/>
            <person name="Mastrian S.D."/>
            <person name="Miyashita H."/>
            <person name="Page L."/>
            <person name="Ramakrishna P."/>
            <person name="Satoh S."/>
            <person name="Sattley W.M."/>
            <person name="Shimada Y."/>
            <person name="Taylor H.L."/>
            <person name="Tomo T."/>
            <person name="Tsuchiya T."/>
            <person name="Wang Z.T."/>
            <person name="Raymond J."/>
            <person name="Mimuro M."/>
            <person name="Blankenship R.E."/>
            <person name="Touchman J.W."/>
        </authorList>
    </citation>
    <scope>NUCLEOTIDE SEQUENCE [LARGE SCALE GENOMIC DNA]</scope>
    <source>
        <strain evidence="3">MBIC 11017</strain>
    </source>
</reference>
<dbReference type="InterPro" id="IPR002123">
    <property type="entry name" value="Plipid/glycerol_acylTrfase"/>
</dbReference>
<dbReference type="SMART" id="SM00563">
    <property type="entry name" value="PlsC"/>
    <property type="match status" value="1"/>
</dbReference>
<dbReference type="GO" id="GO:0016746">
    <property type="term" value="F:acyltransferase activity"/>
    <property type="evidence" value="ECO:0007669"/>
    <property type="project" value="UniProtKB-KW"/>
</dbReference>
<keyword evidence="2" id="KW-0808">Transferase</keyword>
<accession>B0CEI2</accession>
<dbReference type="eggNOG" id="COG0204">
    <property type="taxonomic scope" value="Bacteria"/>
</dbReference>
<dbReference type="SUPFAM" id="SSF69593">
    <property type="entry name" value="Glycerol-3-phosphate (1)-acyltransferase"/>
    <property type="match status" value="1"/>
</dbReference>
<dbReference type="STRING" id="329726.AM1_1931"/>
<sequence length="466" mass="53171">MPKFVSKAQPPLAFIPQRLTPWVIETVRFLLPVWMPWKLSVTSVEAENLEVLVKLYQEFQAGNTRFLMAFRHPSTKDPFAMSYMLWRLVPKEARKSGIRFKRPTYSHFMYDRGIPLWAGEFVSWLFPRLGGTPILRGKADRVGLRAARDIFANSPYPIAIAPEGGTNEHNELVSPLEPGVAQMGFWCIEDLLKANRSESVYIVPLRIRYRYVSPPWKAIKDLLGQLEAQMELTAEVTPSGLLEDPEKDALYGRVLRLGECLLAEMDRFYSKYYHLPRPVVDPLPYDPPDRNAKLAFQLKQQLDIALQAAESYFGITAKGEIVDRCRRLEQASFDRIYRQDLEQLTPLEHGMADWLAQEASLRIGHMRMVERLTMVSGNYILEKPTGDRFAEIVLIMWKIMTFMQGGDSHSPPQLGAQSLKLTISDPISVTDLWPTYSANRKGAKKAVDELTQSIQTALEDLNAIEP</sequence>
<keyword evidence="2" id="KW-0012">Acyltransferase</keyword>
<feature type="domain" description="Phospholipid/glycerol acyltransferase" evidence="1">
    <location>
        <begin position="66"/>
        <end position="210"/>
    </location>
</feature>
<dbReference type="RefSeq" id="WP_012162449.1">
    <property type="nucleotide sequence ID" value="NC_009925.1"/>
</dbReference>
<protein>
    <submittedName>
        <fullName evidence="2">Acyltransferase family protein</fullName>
    </submittedName>
</protein>
<keyword evidence="3" id="KW-1185">Reference proteome</keyword>
<dbReference type="Proteomes" id="UP000000268">
    <property type="component" value="Chromosome"/>
</dbReference>
<dbReference type="EMBL" id="CP000828">
    <property type="protein sequence ID" value="ABW26948.1"/>
    <property type="molecule type" value="Genomic_DNA"/>
</dbReference>
<dbReference type="KEGG" id="amr:AM1_1931"/>
<dbReference type="HOGENOM" id="CLU_045973_0_0_3"/>
<dbReference type="OrthoDB" id="524611at2"/>
<dbReference type="Pfam" id="PF01553">
    <property type="entry name" value="Acyltransferase"/>
    <property type="match status" value="1"/>
</dbReference>
<evidence type="ECO:0000313" key="2">
    <source>
        <dbReference type="EMBL" id="ABW26948.1"/>
    </source>
</evidence>
<proteinExistence type="predicted"/>
<dbReference type="AlphaFoldDB" id="B0CEI2"/>
<name>B0CEI2_ACAM1</name>
<evidence type="ECO:0000313" key="3">
    <source>
        <dbReference type="Proteomes" id="UP000000268"/>
    </source>
</evidence>
<organism evidence="2 3">
    <name type="scientific">Acaryochloris marina (strain MBIC 11017)</name>
    <dbReference type="NCBI Taxonomy" id="329726"/>
    <lineage>
        <taxon>Bacteria</taxon>
        <taxon>Bacillati</taxon>
        <taxon>Cyanobacteriota</taxon>
        <taxon>Cyanophyceae</taxon>
        <taxon>Acaryochloridales</taxon>
        <taxon>Acaryochloridaceae</taxon>
        <taxon>Acaryochloris</taxon>
    </lineage>
</organism>